<proteinExistence type="predicted"/>
<gene>
    <name evidence="1" type="ORF">BDB_mp60589</name>
</gene>
<evidence type="ECO:0000313" key="1">
    <source>
        <dbReference type="EMBL" id="CCA83423.1"/>
    </source>
</evidence>
<accession>G2ZWC8</accession>
<dbReference type="EMBL" id="FR854082">
    <property type="protein sequence ID" value="CCA83423.1"/>
    <property type="molecule type" value="Genomic_DNA"/>
</dbReference>
<reference evidence="1" key="2">
    <citation type="submission" date="2011-04" db="EMBL/GenBank/DDBJ databases">
        <authorList>
            <person name="Genoscope - CEA"/>
        </authorList>
    </citation>
    <scope>NUCLEOTIDE SEQUENCE</scope>
    <source>
        <strain evidence="1">R229</strain>
    </source>
</reference>
<name>G2ZWC8_9RALS</name>
<protein>
    <submittedName>
        <fullName evidence="1">Uncharacterized protein</fullName>
    </submittedName>
</protein>
<organism evidence="1">
    <name type="scientific">blood disease bacterium R229</name>
    <dbReference type="NCBI Taxonomy" id="741978"/>
    <lineage>
        <taxon>Bacteria</taxon>
        <taxon>Pseudomonadati</taxon>
        <taxon>Pseudomonadota</taxon>
        <taxon>Betaproteobacteria</taxon>
        <taxon>Burkholderiales</taxon>
        <taxon>Burkholderiaceae</taxon>
        <taxon>Ralstonia</taxon>
        <taxon>Ralstonia solanacearum species complex</taxon>
    </lineage>
</organism>
<sequence>MICLAHKISDRPGKPVPLMQLILSDEQSVRLTGGNHGTLDTFAEALGATLADTPTVFCCPM</sequence>
<dbReference type="AlphaFoldDB" id="G2ZWC8"/>
<reference evidence="1" key="1">
    <citation type="journal article" date="2011" name="PLoS ONE">
        <title>Ralstonia syzygii, the Blood Disease Bacterium and some Asian R. solanacearum strains form a single genomic species despite divergent lifestyles.</title>
        <authorList>
            <person name="Remenant B."/>
            <person name="de Cambiaire J.C."/>
            <person name="Cellier G."/>
            <person name="Jacobs J.M."/>
            <person name="Mangenot S."/>
            <person name="Barbe V."/>
            <person name="Lajus A."/>
            <person name="Vallenet D."/>
            <person name="Medigue C."/>
            <person name="Fegan M."/>
            <person name="Allen C."/>
            <person name="Prior P."/>
        </authorList>
    </citation>
    <scope>NUCLEOTIDE SEQUENCE</scope>
    <source>
        <strain evidence="1">R229</strain>
    </source>
</reference>